<dbReference type="Gene3D" id="3.40.720.10">
    <property type="entry name" value="Alkaline Phosphatase, subunit A"/>
    <property type="match status" value="2"/>
</dbReference>
<dbReference type="GO" id="GO:0004065">
    <property type="term" value="F:arylsulfatase activity"/>
    <property type="evidence" value="ECO:0007669"/>
    <property type="project" value="TreeGrafter"/>
</dbReference>
<dbReference type="SUPFAM" id="SSF53649">
    <property type="entry name" value="Alkaline phosphatase-like"/>
    <property type="match status" value="1"/>
</dbReference>
<keyword evidence="8" id="KW-1185">Reference proteome</keyword>
<evidence type="ECO:0000259" key="6">
    <source>
        <dbReference type="Pfam" id="PF00884"/>
    </source>
</evidence>
<dbReference type="InterPro" id="IPR024607">
    <property type="entry name" value="Sulfatase_CS"/>
</dbReference>
<dbReference type="PROSITE" id="PS00523">
    <property type="entry name" value="SULFATASE_1"/>
    <property type="match status" value="1"/>
</dbReference>
<comment type="caution">
    <text evidence="7">The sequence shown here is derived from an EMBL/GenBank/DDBJ whole genome shotgun (WGS) entry which is preliminary data.</text>
</comment>
<dbReference type="PANTHER" id="PTHR42693:SF53">
    <property type="entry name" value="ENDO-4-O-SULFATASE"/>
    <property type="match status" value="1"/>
</dbReference>
<evidence type="ECO:0000256" key="4">
    <source>
        <dbReference type="ARBA" id="ARBA00022837"/>
    </source>
</evidence>
<comment type="similarity">
    <text evidence="1">Belongs to the sulfatase family.</text>
</comment>
<reference evidence="7 8" key="1">
    <citation type="submission" date="2019-02" db="EMBL/GenBank/DDBJ databases">
        <title>Deep-cultivation of Planctomycetes and their phenomic and genomic characterization uncovers novel biology.</title>
        <authorList>
            <person name="Wiegand S."/>
            <person name="Jogler M."/>
            <person name="Boedeker C."/>
            <person name="Pinto D."/>
            <person name="Vollmers J."/>
            <person name="Rivas-Marin E."/>
            <person name="Kohn T."/>
            <person name="Peeters S.H."/>
            <person name="Heuer A."/>
            <person name="Rast P."/>
            <person name="Oberbeckmann S."/>
            <person name="Bunk B."/>
            <person name="Jeske O."/>
            <person name="Meyerdierks A."/>
            <person name="Storesund J.E."/>
            <person name="Kallscheuer N."/>
            <person name="Luecker S."/>
            <person name="Lage O.M."/>
            <person name="Pohl T."/>
            <person name="Merkel B.J."/>
            <person name="Hornburger P."/>
            <person name="Mueller R.-W."/>
            <person name="Bruemmer F."/>
            <person name="Labrenz M."/>
            <person name="Spormann A.M."/>
            <person name="Op Den Camp H."/>
            <person name="Overmann J."/>
            <person name="Amann R."/>
            <person name="Jetten M.S.M."/>
            <person name="Mascher T."/>
            <person name="Medema M.H."/>
            <person name="Devos D.P."/>
            <person name="Kaster A.-K."/>
            <person name="Ovreas L."/>
            <person name="Rohde M."/>
            <person name="Galperin M.Y."/>
            <person name="Jogler C."/>
        </authorList>
    </citation>
    <scope>NUCLEOTIDE SEQUENCE [LARGE SCALE GENOMIC DNA]</scope>
    <source>
        <strain evidence="7 8">CA13</strain>
    </source>
</reference>
<feature type="domain" description="Sulfatase N-terminal" evidence="6">
    <location>
        <begin position="29"/>
        <end position="371"/>
    </location>
</feature>
<proteinExistence type="inferred from homology"/>
<dbReference type="GO" id="GO:0046872">
    <property type="term" value="F:metal ion binding"/>
    <property type="evidence" value="ECO:0007669"/>
    <property type="project" value="UniProtKB-KW"/>
</dbReference>
<evidence type="ECO:0000256" key="3">
    <source>
        <dbReference type="ARBA" id="ARBA00022801"/>
    </source>
</evidence>
<evidence type="ECO:0000256" key="2">
    <source>
        <dbReference type="ARBA" id="ARBA00022723"/>
    </source>
</evidence>
<evidence type="ECO:0000256" key="5">
    <source>
        <dbReference type="SAM" id="SignalP"/>
    </source>
</evidence>
<gene>
    <name evidence="7" type="primary">betC_30</name>
    <name evidence="7" type="ORF">CA13_59480</name>
</gene>
<evidence type="ECO:0000313" key="8">
    <source>
        <dbReference type="Proteomes" id="UP000315010"/>
    </source>
</evidence>
<keyword evidence="4" id="KW-0106">Calcium</keyword>
<dbReference type="EMBL" id="SJPJ01000001">
    <property type="protein sequence ID" value="TWT84470.1"/>
    <property type="molecule type" value="Genomic_DNA"/>
</dbReference>
<sequence length="531" mass="59217" precursor="true">MKSNHRLISALGLALWTIGSVVANNASRPNVVFFIADDMLPKHFNCLPHGKGKNLTPNIDRLAREGTVLTQQHVCSPICTPSRYNVLTGLYASRANNASFKAITKREGQTIVEFNTHIIKGDTTLQGLMKKAGYATGMVGKNHVVEAKGLSRFPDFDASAKSLHNQAQLKANHDHVCQAIRRSGFDFVDRVYHNNPDFLGLHEVAVQNMDWITEGGVEFIGQPHENPFFLYFATTVPHGPTQKNRSWNADPKITAIGYLDNPPVVQPARDTIPQRLAAAGFPVNNDTANMLWLDDAVGALIDKLEETGQLDNTVFFFFSDHGQRAKGTLYQGGVHDPSIVWKKGGFPAGEECDSLLSIVDFAPTILDIAGVDYSSVPFDGKSFLPSLNGQEQEAERVLYFELGYARSIRKGNWKYMAIRYPEHLENMSMEEREKVLAKWNAERHRKHLEIVTADPTAPFSHLTAIPGGGHAESKSTGSYPAYFDRDQLYDLMKDPNEQNNLADAPEHRMKLEEMRHELSEIIETLPGHFPL</sequence>
<dbReference type="Proteomes" id="UP000315010">
    <property type="component" value="Unassembled WGS sequence"/>
</dbReference>
<feature type="signal peptide" evidence="5">
    <location>
        <begin position="1"/>
        <end position="23"/>
    </location>
</feature>
<dbReference type="PANTHER" id="PTHR42693">
    <property type="entry name" value="ARYLSULFATASE FAMILY MEMBER"/>
    <property type="match status" value="1"/>
</dbReference>
<dbReference type="AlphaFoldDB" id="A0A5C5ZBC0"/>
<accession>A0A5C5ZBC0</accession>
<feature type="chain" id="PRO_5022733340" evidence="5">
    <location>
        <begin position="24"/>
        <end position="531"/>
    </location>
</feature>
<dbReference type="RefSeq" id="WP_419194912.1">
    <property type="nucleotide sequence ID" value="NZ_SJPJ01000001.1"/>
</dbReference>
<protein>
    <submittedName>
        <fullName evidence="7">Choline-sulfatase</fullName>
        <ecNumber evidence="7">3.1.6.6</ecNumber>
    </submittedName>
</protein>
<organism evidence="7 8">
    <name type="scientific">Novipirellula herctigrandis</name>
    <dbReference type="NCBI Taxonomy" id="2527986"/>
    <lineage>
        <taxon>Bacteria</taxon>
        <taxon>Pseudomonadati</taxon>
        <taxon>Planctomycetota</taxon>
        <taxon>Planctomycetia</taxon>
        <taxon>Pirellulales</taxon>
        <taxon>Pirellulaceae</taxon>
        <taxon>Novipirellula</taxon>
    </lineage>
</organism>
<evidence type="ECO:0000313" key="7">
    <source>
        <dbReference type="EMBL" id="TWT84470.1"/>
    </source>
</evidence>
<dbReference type="GO" id="GO:0047753">
    <property type="term" value="F:choline-sulfatase activity"/>
    <property type="evidence" value="ECO:0007669"/>
    <property type="project" value="UniProtKB-EC"/>
</dbReference>
<keyword evidence="2" id="KW-0479">Metal-binding</keyword>
<keyword evidence="3 7" id="KW-0378">Hydrolase</keyword>
<dbReference type="InterPro" id="IPR050738">
    <property type="entry name" value="Sulfatase"/>
</dbReference>
<keyword evidence="5" id="KW-0732">Signal</keyword>
<evidence type="ECO:0000256" key="1">
    <source>
        <dbReference type="ARBA" id="ARBA00008779"/>
    </source>
</evidence>
<dbReference type="InterPro" id="IPR000917">
    <property type="entry name" value="Sulfatase_N"/>
</dbReference>
<name>A0A5C5ZBC0_9BACT</name>
<dbReference type="EC" id="3.1.6.6" evidence="7"/>
<dbReference type="Pfam" id="PF00884">
    <property type="entry name" value="Sulfatase"/>
    <property type="match status" value="1"/>
</dbReference>
<dbReference type="InterPro" id="IPR017850">
    <property type="entry name" value="Alkaline_phosphatase_core_sf"/>
</dbReference>